<keyword evidence="3" id="KW-1185">Reference proteome</keyword>
<feature type="compositionally biased region" description="Basic and acidic residues" evidence="1">
    <location>
        <begin position="29"/>
        <end position="43"/>
    </location>
</feature>
<gene>
    <name evidence="2" type="ORF">GCM10010358_49110</name>
</gene>
<protein>
    <submittedName>
        <fullName evidence="2">Uncharacterized protein</fullName>
    </submittedName>
</protein>
<dbReference type="EMBL" id="BMVU01000027">
    <property type="protein sequence ID" value="GGX89350.1"/>
    <property type="molecule type" value="Genomic_DNA"/>
</dbReference>
<feature type="compositionally biased region" description="Low complexity" evidence="1">
    <location>
        <begin position="44"/>
        <end position="53"/>
    </location>
</feature>
<dbReference type="AlphaFoldDB" id="A0A918NR50"/>
<proteinExistence type="predicted"/>
<evidence type="ECO:0000313" key="2">
    <source>
        <dbReference type="EMBL" id="GGX89350.1"/>
    </source>
</evidence>
<evidence type="ECO:0000256" key="1">
    <source>
        <dbReference type="SAM" id="MobiDB-lite"/>
    </source>
</evidence>
<organism evidence="2 3">
    <name type="scientific">Streptomyces minutiscleroticus</name>
    <dbReference type="NCBI Taxonomy" id="68238"/>
    <lineage>
        <taxon>Bacteria</taxon>
        <taxon>Bacillati</taxon>
        <taxon>Actinomycetota</taxon>
        <taxon>Actinomycetes</taxon>
        <taxon>Kitasatosporales</taxon>
        <taxon>Streptomycetaceae</taxon>
        <taxon>Streptomyces</taxon>
    </lineage>
</organism>
<dbReference type="RefSeq" id="WP_190192468.1">
    <property type="nucleotide sequence ID" value="NZ_BMVU01000027.1"/>
</dbReference>
<feature type="region of interest" description="Disordered" evidence="1">
    <location>
        <begin position="1"/>
        <end position="81"/>
    </location>
</feature>
<evidence type="ECO:0000313" key="3">
    <source>
        <dbReference type="Proteomes" id="UP000619244"/>
    </source>
</evidence>
<accession>A0A918NR50</accession>
<reference evidence="2" key="1">
    <citation type="journal article" date="2014" name="Int. J. Syst. Evol. Microbiol.">
        <title>Complete genome sequence of Corynebacterium casei LMG S-19264T (=DSM 44701T), isolated from a smear-ripened cheese.</title>
        <authorList>
            <consortium name="US DOE Joint Genome Institute (JGI-PGF)"/>
            <person name="Walter F."/>
            <person name="Albersmeier A."/>
            <person name="Kalinowski J."/>
            <person name="Ruckert C."/>
        </authorList>
    </citation>
    <scope>NUCLEOTIDE SEQUENCE</scope>
    <source>
        <strain evidence="2">JCM 4790</strain>
    </source>
</reference>
<sequence>MDTTTPSPEARSRVTPLRSLMGGTYVPRTQHERIPQKPVRDRSAPPAAEEPGPQAGPPAPAPDEPPAMGRETSDIPPLTAI</sequence>
<reference evidence="2" key="2">
    <citation type="submission" date="2020-09" db="EMBL/GenBank/DDBJ databases">
        <authorList>
            <person name="Sun Q."/>
            <person name="Ohkuma M."/>
        </authorList>
    </citation>
    <scope>NUCLEOTIDE SEQUENCE</scope>
    <source>
        <strain evidence="2">JCM 4790</strain>
    </source>
</reference>
<comment type="caution">
    <text evidence="2">The sequence shown here is derived from an EMBL/GenBank/DDBJ whole genome shotgun (WGS) entry which is preliminary data.</text>
</comment>
<name>A0A918NR50_9ACTN</name>
<dbReference type="Proteomes" id="UP000619244">
    <property type="component" value="Unassembled WGS sequence"/>
</dbReference>
<feature type="compositionally biased region" description="Pro residues" evidence="1">
    <location>
        <begin position="54"/>
        <end position="65"/>
    </location>
</feature>